<feature type="region of interest" description="Disordered" evidence="1">
    <location>
        <begin position="1352"/>
        <end position="1488"/>
    </location>
</feature>
<gene>
    <name evidence="2" type="ORF">DOTSEDRAFT_74258</name>
</gene>
<feature type="compositionally biased region" description="Basic and acidic residues" evidence="1">
    <location>
        <begin position="272"/>
        <end position="283"/>
    </location>
</feature>
<protein>
    <submittedName>
        <fullName evidence="2">Uncharacterized protein</fullName>
    </submittedName>
</protein>
<dbReference type="STRING" id="675120.N1PGH6"/>
<feature type="compositionally biased region" description="Low complexity" evidence="1">
    <location>
        <begin position="1470"/>
        <end position="1488"/>
    </location>
</feature>
<reference evidence="3" key="1">
    <citation type="journal article" date="2012" name="PLoS Genet.">
        <title>The genomes of the fungal plant pathogens Cladosporium fulvum and Dothistroma septosporum reveal adaptation to different hosts and lifestyles but also signatures of common ancestry.</title>
        <authorList>
            <person name="de Wit P.J.G.M."/>
            <person name="van der Burgt A."/>
            <person name="Oekmen B."/>
            <person name="Stergiopoulos I."/>
            <person name="Abd-Elsalam K.A."/>
            <person name="Aerts A.L."/>
            <person name="Bahkali A.H."/>
            <person name="Beenen H.G."/>
            <person name="Chettri P."/>
            <person name="Cox M.P."/>
            <person name="Datema E."/>
            <person name="de Vries R.P."/>
            <person name="Dhillon B."/>
            <person name="Ganley A.R."/>
            <person name="Griffiths S.A."/>
            <person name="Guo Y."/>
            <person name="Hamelin R.C."/>
            <person name="Henrissat B."/>
            <person name="Kabir M.S."/>
            <person name="Jashni M.K."/>
            <person name="Kema G."/>
            <person name="Klaubauf S."/>
            <person name="Lapidus A."/>
            <person name="Levasseur A."/>
            <person name="Lindquist E."/>
            <person name="Mehrabi R."/>
            <person name="Ohm R.A."/>
            <person name="Owen T.J."/>
            <person name="Salamov A."/>
            <person name="Schwelm A."/>
            <person name="Schijlen E."/>
            <person name="Sun H."/>
            <person name="van den Burg H.A."/>
            <person name="van Ham R.C.H.J."/>
            <person name="Zhang S."/>
            <person name="Goodwin S.B."/>
            <person name="Grigoriev I.V."/>
            <person name="Collemare J."/>
            <person name="Bradshaw R.E."/>
        </authorList>
    </citation>
    <scope>NUCLEOTIDE SEQUENCE [LARGE SCALE GENOMIC DNA]</scope>
    <source>
        <strain evidence="3">NZE10 / CBS 128990</strain>
    </source>
</reference>
<dbReference type="Proteomes" id="UP000016933">
    <property type="component" value="Unassembled WGS sequence"/>
</dbReference>
<feature type="compositionally biased region" description="Polar residues" evidence="1">
    <location>
        <begin position="822"/>
        <end position="838"/>
    </location>
</feature>
<feature type="compositionally biased region" description="Polar residues" evidence="1">
    <location>
        <begin position="27"/>
        <end position="50"/>
    </location>
</feature>
<evidence type="ECO:0000256" key="1">
    <source>
        <dbReference type="SAM" id="MobiDB-lite"/>
    </source>
</evidence>
<feature type="compositionally biased region" description="Low complexity" evidence="1">
    <location>
        <begin position="1023"/>
        <end position="1037"/>
    </location>
</feature>
<feature type="compositionally biased region" description="Basic and acidic residues" evidence="1">
    <location>
        <begin position="644"/>
        <end position="653"/>
    </location>
</feature>
<feature type="compositionally biased region" description="Polar residues" evidence="1">
    <location>
        <begin position="854"/>
        <end position="876"/>
    </location>
</feature>
<dbReference type="EMBL" id="KB446543">
    <property type="protein sequence ID" value="EME40650.1"/>
    <property type="molecule type" value="Genomic_DNA"/>
</dbReference>
<feature type="compositionally biased region" description="Low complexity" evidence="1">
    <location>
        <begin position="756"/>
        <end position="776"/>
    </location>
</feature>
<feature type="compositionally biased region" description="Polar residues" evidence="1">
    <location>
        <begin position="7"/>
        <end position="19"/>
    </location>
</feature>
<sequence>MAEQHSHNVVINDQSTSGSPLADAAVNPTTTDSAASGTQIPQPRALTTSEAPHPVETLIESFTSARVPIDQDMSGFDAATGAAEPSAGDTVILAAQDSAPIEGHNEQINGLRDDASQGEGPADEVGSNADISVDISVNSDTDGSKAGTAQDSKHHTRSNSVKKPTTFSKVTATKSFMNKIAPAAPATAKLGEKPSVAATTSALANKPRLIAKTGASLANLQKSRVGADTVGGPDASKVWNKNRPQPQAPPKQFTDEELKQQYGIHLATRLQADGDGKEPKWADIDDDEDDWAPEAVVWMDGTKSTIAPEPTPPPTKEQTPAAAQLPKPAEGVRPRLALKSERAGAEQQMRILKPGAGAAQVKVSTPGAQFASPDKDKLSLKVKSPAPTPAKSPWAAIPKPDAVNPIDPPIQQQAMPPPPMASQDARAYDNGPPPPVREIAADTFDRSWREGEGGHRELFNSNNGRYEQAPEGRRSSRPQAGVQKPALLQRGGIAAQSPAEPSAAFQSRTSSQADGSWGRRRGSSVSQGSMPPPRRMSINQRPELAGTPETTPDVGSPKTGRGEIVRPSFSQQSAWDQKLPPPPEAGAEPAEPAVPQEDPVEVQKRLMAEKREEAIKRRKEEEQREEAAKQERLRAKLAALEGVGKSKKEREAEAAAAAAAKDKEVPSAEVSAESAIATDLDAQPQTAQPAKASVKAASPLEAQSLPPPPREMAQKDILADRHSSPQLPKPLPAGLSERPVATEPQQRQTSRNHLSPRASARAPYQQPAPQYKAPSSYSSPGDRSQQPFGRSPNLADGQFTPWPTTIPSTNVWGSSGIGNGTFDRNSSFAPIALAQQTGLPPPPGMSRPPTSTRISPQTGFSQESRSPNLQQQSMAEQQHAFGPPSMDSRPDTFAHSRRLNGHSPAPGAGRPKHPPGPIGPPSRTQQQQFPAHPRGDGAAAWKNAANTLPGEYSSEAAAAEERRKRDMNLPVKPSENRYKETFKQTSTNQGALGAPRRYAKTEYTIHDAQGSRTVSSLDPAPPSTQTQPQAPVTASTPKQDTWKQSTENQVRIPDGSQNPAHGGMLPPQPPIGTPQAPQPLTAYQVSANFPTAPLAPAIDSKDQSPPPPDTESHPVNEGNVRRPYVKLPPPPARVRLPPTSPSVPLPPLATGSSVLMPMRPATNPYGPPGARPIAMTADWQKRFNGLFDRATIQTETPPSPPKTPPKAFGSSLAVASSSRAQLDEQIMTGATVSLPQAQKPKTQEGFLIDNSKDIVAKPTVEELFDEERGFGSIPPVRIPRNTAYNTAPVPARNREFANSRVQKPMEVQSAPAEIFFWKHPQGYFVTIPRTRFHNKLIIQSGMEDYVKPSKTEYKKTNHLKDRPEAQDRTPSGKWNRNKPGKESSTPASPAPTTPANEKKEAASKPVRQQPSRQPSNAPVTDGPADASKNFFAMLPDEADKKPSRPRGGRGRGRGGRSGRGNDRGNDRENAAAVPAPAAVPVLPVATEG</sequence>
<name>N1PGH6_DOTSN</name>
<feature type="compositionally biased region" description="Basic and acidic residues" evidence="1">
    <location>
        <begin position="1459"/>
        <end position="1469"/>
    </location>
</feature>
<feature type="compositionally biased region" description="Polar residues" evidence="1">
    <location>
        <begin position="1406"/>
        <end position="1418"/>
    </location>
</feature>
<feature type="region of interest" description="Disordered" evidence="1">
    <location>
        <begin position="303"/>
        <end position="332"/>
    </location>
</feature>
<feature type="region of interest" description="Disordered" evidence="1">
    <location>
        <begin position="356"/>
        <end position="1145"/>
    </location>
</feature>
<dbReference type="OMA" id="ETIEWTD"/>
<reference evidence="2 3" key="2">
    <citation type="journal article" date="2012" name="PLoS Pathog.">
        <title>Diverse lifestyles and strategies of plant pathogenesis encoded in the genomes of eighteen Dothideomycetes fungi.</title>
        <authorList>
            <person name="Ohm R.A."/>
            <person name="Feau N."/>
            <person name="Henrissat B."/>
            <person name="Schoch C.L."/>
            <person name="Horwitz B.A."/>
            <person name="Barry K.W."/>
            <person name="Condon B.J."/>
            <person name="Copeland A.C."/>
            <person name="Dhillon B."/>
            <person name="Glaser F."/>
            <person name="Hesse C.N."/>
            <person name="Kosti I."/>
            <person name="LaButti K."/>
            <person name="Lindquist E.A."/>
            <person name="Lucas S."/>
            <person name="Salamov A.A."/>
            <person name="Bradshaw R.E."/>
            <person name="Ciuffetti L."/>
            <person name="Hamelin R.C."/>
            <person name="Kema G.H.J."/>
            <person name="Lawrence C."/>
            <person name="Scott J.A."/>
            <person name="Spatafora J.W."/>
            <person name="Turgeon B.G."/>
            <person name="de Wit P.J.G.M."/>
            <person name="Zhong S."/>
            <person name="Goodwin S.B."/>
            <person name="Grigoriev I.V."/>
        </authorList>
    </citation>
    <scope>NUCLEOTIDE SEQUENCE [LARGE SCALE GENOMIC DNA]</scope>
    <source>
        <strain evidence="3">NZE10 / CBS 128990</strain>
    </source>
</reference>
<feature type="compositionally biased region" description="Basic and acidic residues" evidence="1">
    <location>
        <begin position="439"/>
        <end position="458"/>
    </location>
</feature>
<accession>N1PGH6</accession>
<dbReference type="OrthoDB" id="5416983at2759"/>
<feature type="compositionally biased region" description="Basic and acidic residues" evidence="1">
    <location>
        <begin position="1352"/>
        <end position="1367"/>
    </location>
</feature>
<feature type="compositionally biased region" description="Polar residues" evidence="1">
    <location>
        <begin position="801"/>
        <end position="813"/>
    </location>
</feature>
<feature type="compositionally biased region" description="Basic and acidic residues" evidence="1">
    <location>
        <begin position="601"/>
        <end position="634"/>
    </location>
</feature>
<feature type="compositionally biased region" description="Polar residues" evidence="1">
    <location>
        <begin position="504"/>
        <end position="514"/>
    </location>
</feature>
<feature type="compositionally biased region" description="Basic and acidic residues" evidence="1">
    <location>
        <begin position="712"/>
        <end position="723"/>
    </location>
</feature>
<feature type="compositionally biased region" description="Low complexity" evidence="1">
    <location>
        <begin position="585"/>
        <end position="597"/>
    </location>
</feature>
<proteinExistence type="predicted"/>
<dbReference type="eggNOG" id="ENOG502RY1C">
    <property type="taxonomic scope" value="Eukaryota"/>
</dbReference>
<feature type="region of interest" description="Disordered" evidence="1">
    <location>
        <begin position="96"/>
        <end position="166"/>
    </location>
</feature>
<dbReference type="HOGENOM" id="CLU_002517_0_0_1"/>
<feature type="region of interest" description="Disordered" evidence="1">
    <location>
        <begin position="224"/>
        <end position="290"/>
    </location>
</feature>
<feature type="region of interest" description="Disordered" evidence="1">
    <location>
        <begin position="1192"/>
        <end position="1215"/>
    </location>
</feature>
<evidence type="ECO:0000313" key="2">
    <source>
        <dbReference type="EMBL" id="EME40650.1"/>
    </source>
</evidence>
<feature type="compositionally biased region" description="Basic residues" evidence="1">
    <location>
        <begin position="1443"/>
        <end position="1456"/>
    </location>
</feature>
<organism evidence="2 3">
    <name type="scientific">Dothistroma septosporum (strain NZE10 / CBS 128990)</name>
    <name type="common">Red band needle blight fungus</name>
    <name type="synonym">Mycosphaerella pini</name>
    <dbReference type="NCBI Taxonomy" id="675120"/>
    <lineage>
        <taxon>Eukaryota</taxon>
        <taxon>Fungi</taxon>
        <taxon>Dikarya</taxon>
        <taxon>Ascomycota</taxon>
        <taxon>Pezizomycotina</taxon>
        <taxon>Dothideomycetes</taxon>
        <taxon>Dothideomycetidae</taxon>
        <taxon>Mycosphaerellales</taxon>
        <taxon>Mycosphaerellaceae</taxon>
        <taxon>Dothistroma</taxon>
    </lineage>
</organism>
<feature type="region of interest" description="Disordered" evidence="1">
    <location>
        <begin position="1"/>
        <end position="53"/>
    </location>
</feature>
<feature type="compositionally biased region" description="Pro residues" evidence="1">
    <location>
        <begin position="1126"/>
        <end position="1145"/>
    </location>
</feature>
<feature type="compositionally biased region" description="Polar residues" evidence="1">
    <location>
        <begin position="1038"/>
        <end position="1059"/>
    </location>
</feature>
<keyword evidence="3" id="KW-1185">Reference proteome</keyword>
<evidence type="ECO:0000313" key="3">
    <source>
        <dbReference type="Proteomes" id="UP000016933"/>
    </source>
</evidence>
<feature type="compositionally biased region" description="Polar residues" evidence="1">
    <location>
        <begin position="743"/>
        <end position="753"/>
    </location>
</feature>
<feature type="compositionally biased region" description="Polar residues" evidence="1">
    <location>
        <begin position="777"/>
        <end position="788"/>
    </location>
</feature>